<keyword evidence="1" id="KW-0812">Transmembrane</keyword>
<evidence type="ECO:0000256" key="1">
    <source>
        <dbReference type="SAM" id="Phobius"/>
    </source>
</evidence>
<dbReference type="InterPro" id="IPR019419">
    <property type="entry name" value="AIM19"/>
</dbReference>
<dbReference type="GeneID" id="36513999"/>
<sequence>MQDLLKLYATGTPAIATGGFLLGGLPRKAPAPGIPLRPSRLSCAGFGGAHLLGALMIYDGDVKNGAGFLAVWGWLYGLAHAGSFFKQPGLYGKSASLLATMSAAGYTLLFLYAPPTKPIEVPQTVPE</sequence>
<dbReference type="AlphaFoldDB" id="A0A2T0FCD7"/>
<dbReference type="Proteomes" id="UP000238350">
    <property type="component" value="Unassembled WGS sequence"/>
</dbReference>
<dbReference type="OrthoDB" id="5554402at2759"/>
<feature type="transmembrane region" description="Helical" evidence="1">
    <location>
        <begin position="6"/>
        <end position="26"/>
    </location>
</feature>
<protein>
    <submittedName>
        <fullName evidence="2">Altered inheritance of mitochondria protein 19</fullName>
    </submittedName>
</protein>
<keyword evidence="1" id="KW-1133">Transmembrane helix</keyword>
<keyword evidence="3" id="KW-1185">Reference proteome</keyword>
<feature type="transmembrane region" description="Helical" evidence="1">
    <location>
        <begin position="97"/>
        <end position="113"/>
    </location>
</feature>
<organism evidence="2 3">
    <name type="scientific">Wickerhamiella sorbophila</name>
    <dbReference type="NCBI Taxonomy" id="45607"/>
    <lineage>
        <taxon>Eukaryota</taxon>
        <taxon>Fungi</taxon>
        <taxon>Dikarya</taxon>
        <taxon>Ascomycota</taxon>
        <taxon>Saccharomycotina</taxon>
        <taxon>Dipodascomycetes</taxon>
        <taxon>Dipodascales</taxon>
        <taxon>Trichomonascaceae</taxon>
        <taxon>Wickerhamiella</taxon>
    </lineage>
</organism>
<dbReference type="RefSeq" id="XP_024662576.1">
    <property type="nucleotide sequence ID" value="XM_024806808.1"/>
</dbReference>
<accession>A0A2T0FCD7</accession>
<comment type="caution">
    <text evidence="2">The sequence shown here is derived from an EMBL/GenBank/DDBJ whole genome shotgun (WGS) entry which is preliminary data.</text>
</comment>
<dbReference type="Pfam" id="PF10315">
    <property type="entry name" value="Aim19"/>
    <property type="match status" value="1"/>
</dbReference>
<gene>
    <name evidence="2" type="ORF">B9G98_00250</name>
</gene>
<name>A0A2T0FCD7_9ASCO</name>
<proteinExistence type="predicted"/>
<feature type="transmembrane region" description="Helical" evidence="1">
    <location>
        <begin position="38"/>
        <end position="58"/>
    </location>
</feature>
<evidence type="ECO:0000313" key="2">
    <source>
        <dbReference type="EMBL" id="PRT52630.1"/>
    </source>
</evidence>
<evidence type="ECO:0000313" key="3">
    <source>
        <dbReference type="Proteomes" id="UP000238350"/>
    </source>
</evidence>
<feature type="transmembrane region" description="Helical" evidence="1">
    <location>
        <begin position="64"/>
        <end position="85"/>
    </location>
</feature>
<dbReference type="EMBL" id="NDIQ01000001">
    <property type="protein sequence ID" value="PRT52630.1"/>
    <property type="molecule type" value="Genomic_DNA"/>
</dbReference>
<keyword evidence="1" id="KW-0472">Membrane</keyword>
<reference evidence="2 3" key="1">
    <citation type="submission" date="2017-04" db="EMBL/GenBank/DDBJ databases">
        <title>Genome sequencing of [Candida] sorbophila.</title>
        <authorList>
            <person name="Ahn J.O."/>
        </authorList>
    </citation>
    <scope>NUCLEOTIDE SEQUENCE [LARGE SCALE GENOMIC DNA]</scope>
    <source>
        <strain evidence="2 3">DS02</strain>
    </source>
</reference>